<dbReference type="InterPro" id="IPR000219">
    <property type="entry name" value="DH_dom"/>
</dbReference>
<feature type="region of interest" description="Disordered" evidence="9">
    <location>
        <begin position="891"/>
        <end position="974"/>
    </location>
</feature>
<reference evidence="13 14" key="1">
    <citation type="journal article" date="2018" name="Nat. Ecol. Evol.">
        <title>Genomic signatures of mitonuclear coevolution across populations of Tigriopus californicus.</title>
        <authorList>
            <person name="Barreto F.S."/>
            <person name="Watson E.T."/>
            <person name="Lima T.G."/>
            <person name="Willett C.S."/>
            <person name="Edmands S."/>
            <person name="Li W."/>
            <person name="Burton R.S."/>
        </authorList>
    </citation>
    <scope>NUCLEOTIDE SEQUENCE [LARGE SCALE GENOMIC DNA]</scope>
    <source>
        <strain evidence="13 14">San Diego</strain>
    </source>
</reference>
<dbReference type="Pfam" id="PF01363">
    <property type="entry name" value="FYVE"/>
    <property type="match status" value="1"/>
</dbReference>
<dbReference type="SUPFAM" id="SSF57903">
    <property type="entry name" value="FYVE/PHD zinc finger"/>
    <property type="match status" value="1"/>
</dbReference>
<feature type="region of interest" description="Disordered" evidence="9">
    <location>
        <begin position="611"/>
        <end position="688"/>
    </location>
</feature>
<feature type="region of interest" description="Disordered" evidence="9">
    <location>
        <begin position="1459"/>
        <end position="1478"/>
    </location>
</feature>
<evidence type="ECO:0000256" key="5">
    <source>
        <dbReference type="ARBA" id="ARBA00022771"/>
    </source>
</evidence>
<feature type="compositionally biased region" description="Low complexity" evidence="9">
    <location>
        <begin position="471"/>
        <end position="492"/>
    </location>
</feature>
<dbReference type="InterPro" id="IPR013083">
    <property type="entry name" value="Znf_RING/FYVE/PHD"/>
</dbReference>
<sequence length="2328" mass="255306">MAWKVLVSYLKEPAVIGPHPDKDGSGDGDHSRRRRLAPEGGQGRESPGRGEMETISNLSSTDSFDSDGLSSMTTNTSATSSSSSSSSSGASTLTRKWLFPTSPGATFQKKERSESLESLDTLTTPNLSRSRTDCLSRSGSIRIQDSALHRGSVCGSPAFRRRKMRAKSELNLPHSNKTIPRTPGGGRTNGCTTGIMTTSTSTPRLNSPSRRSALPVPKSTPSPPSSSSSPSCSSNSNAKKLSSPVTTTTTTTNNNNNNNAAPTSTNTNGTVMMRNKRANNPNRLRNGSYSPSRSPRNSISCQTSSSPVSSPRNSMYKDTLVMNSLNNISNTSDSSPNSKPVVNARSVGVPKHEGENDTASNSQKKHMSKNKESGKLVAGSSSKGSVLKSSLGAPETEIELSSAKSGGRTRTKSSLLPQRNSLSSESHQTKPQKSVTISEPMYDHPKPVVAVVDPVNSPKNTLEEDFSPQASPTSPSNGSLSKSSSGQRSRIPTSPPSPTSNSGVNNSKPNQDREAPLTKSGNKPLASKKMMANINGTQVKLIQSPKNKSRHHHFSQLVSAGHLNKSTPNSLNTVGKVNIRGKASGTAKPTSKSRPVSREFDSFVGKVNSASSLGKNADIDTNHSQVKGLRDSLKSDSACKNLERQPPSRKSRRRDNIKSKNNTNNTNTNIVKHDSHSTANGSANSKSATLDCDIERGGFFKARSRSLTFFQRLGGLRRSLSRSLGLNPTSSPSSSETQAPAQTKDPLALSKDVNHKTNQPLRANPSNEDRDWVFFRGFSGKRREDLIEPYAVCHGPVLAIQSSNPFPQAPPRRKRPRRQQLISKEQSRETSHLLRVVDTLNPLRRSLSFTDAHFIAQAVYEGDTKLIEELYPDFPLSTPIYAVIDKSKKNHTRKLSQRPTSEIHTVTPSLSVGVDSSHSKKAGAIAKTHNNDQTRQILSSRSSPGPRDPPSSQAHSPSSSEKHHHHHHRFVQDRKCHPLERNSLATAGQEGVATFISPTTTPVVDGREFEHSDRISGPSRRVIVSLSDSTNLIATPNNSSAQDNCYHHHHNSNNNNSINNVMKGIDVHRSTASTSSLTTTTTTTTSATTISSAHGFRRSPGPAFCRPGDQSDSLPVPQPFKKGASTSRYRKLSNSSANNEQFLLNNCHSNEQIAVSASPRLSHNTHYRQQQQQLQEQKVVKSRNHHNGSSRMDSGGDRVDDNNVTFSCPVMFVKQDDPRSPHLSVETSSSHFTSVDHQSDLGPPQTPPLPPLRMDLFDHEPSLVISPWNTHQHGRPGSTSSNESSSGCSSGNGNGHLQLIDPDEWHTTTGGSLPSHHQPIERSQPHPFAQRAHTHYSQRQNQRQNQLLSDERERFQPTLSNSDGVASRTPSGGRCMIGGSDMQQDVSITTSRRNGSGGVTLSPGTLTGSHELNINGDTRHNGHLIYNNVSHLKSHNRMDSPRYMRSESADRLLDNERLLRGQDKNQSKKNSAPAFGTAHPRDALASFHHISPRDHSIKVEDLSNGNSKFDLDDSFRHILAKADNSISQAETVQALSDNTNIIRSTFRPRGALGHHPPANFHPNANLHQSNLNNNESQSSSQVGLAFQSLPHRNDGLSRSHSLPQGDAADRSGKALTAPANMESAATAAAQVPLIGTNQSTTSKGSLHPIVEPNAQGGTPKGRKTSLFRRHSFSLIANKEKSPASECSSTLDSGSSRQGSSTLWYEGDLESDAGQKSSGHLYDESHSYSDSEGGFLPLRHRLRGLLGSFGKGKKKIPRSGSGKRRIRVEHIGSIEVKHAHDQNSPVLKAQLGEFTRQIESLSNGRDSPANAIGARQSIDTNPQDKEHHHQCQVISGGATASTKSIILRPKRELVKNDSVDTYASCESSFNGNSNRNSVISGQSVSSESFGQEDHSVSDDDRRDFEDRVENWDTQKKIADVIVKKGPFLKLYTTYIREFSTVNYHFDECCQKYPKFGKLVKEFEARERCRNLKIKHFMLKPVQRLPQYRLLLEDYLKHLDPQSPDFDDTTNALHIVSEAADHANDTIKQGDKFRRMLKLQSRLGDLELIRPGRELIREGELQKISRKGIGPRYFVLLSDCLLYCTYSGSWTGDSTNLRVSYKIPLTALQVRVPNYDDYQNEFYITSPVRSCTLRSSTVHERNDWLDALNSAIEDHVSRKATFHAVNGLQDNFQFISPDEAGKIGNSAPVWIPDRRVTMCQNCAVEFSVLVRRHHCRACGKVICATCSANKAPLRYREFEAARVCDECFDFLERDRVLYAYKASEDSVAADTFPILGYDLDTLSEKNFELYEGEYAGLVFILSHPGGESLVFCAENDNICEKWISALREAD</sequence>
<feature type="compositionally biased region" description="Polar residues" evidence="9">
    <location>
        <begin position="278"/>
        <end position="297"/>
    </location>
</feature>
<feature type="region of interest" description="Disordered" evidence="9">
    <location>
        <begin position="801"/>
        <end position="828"/>
    </location>
</feature>
<dbReference type="SMART" id="SM00064">
    <property type="entry name" value="FYVE"/>
    <property type="match status" value="1"/>
</dbReference>
<keyword evidence="4" id="KW-0479">Metal-binding</keyword>
<feature type="region of interest" description="Disordered" evidence="9">
    <location>
        <begin position="326"/>
        <end position="526"/>
    </location>
</feature>
<feature type="region of interest" description="Disordered" evidence="9">
    <location>
        <begin position="1389"/>
        <end position="1408"/>
    </location>
</feature>
<feature type="compositionally biased region" description="Low complexity" evidence="9">
    <location>
        <begin position="70"/>
        <end position="94"/>
    </location>
</feature>
<feature type="compositionally biased region" description="Low complexity" evidence="9">
    <location>
        <begin position="1876"/>
        <end position="1888"/>
    </location>
</feature>
<feature type="region of interest" description="Disordered" evidence="9">
    <location>
        <begin position="1637"/>
        <end position="1665"/>
    </location>
</feature>
<evidence type="ECO:0000313" key="13">
    <source>
        <dbReference type="EMBL" id="TRY70606.1"/>
    </source>
</evidence>
<dbReference type="PANTHER" id="PTHR12673">
    <property type="entry name" value="FACIOGENITAL DYSPLASIA PROTEIN"/>
    <property type="match status" value="1"/>
</dbReference>
<feature type="compositionally biased region" description="Polar residues" evidence="9">
    <location>
        <begin position="1684"/>
        <end position="1701"/>
    </location>
</feature>
<feature type="compositionally biased region" description="Polar residues" evidence="9">
    <location>
        <begin position="756"/>
        <end position="766"/>
    </location>
</feature>
<feature type="compositionally biased region" description="Basic and acidic residues" evidence="9">
    <location>
        <begin position="1890"/>
        <end position="1900"/>
    </location>
</feature>
<keyword evidence="7" id="KW-0206">Cytoskeleton</keyword>
<dbReference type="SMART" id="SM00233">
    <property type="entry name" value="PH"/>
    <property type="match status" value="1"/>
</dbReference>
<feature type="compositionally biased region" description="Polar residues" evidence="9">
    <location>
        <begin position="564"/>
        <end position="575"/>
    </location>
</feature>
<dbReference type="InterPro" id="IPR000306">
    <property type="entry name" value="Znf_FYVE"/>
</dbReference>
<accession>A0A553NYT6</accession>
<keyword evidence="14" id="KW-1185">Reference proteome</keyword>
<dbReference type="Pfam" id="PF00621">
    <property type="entry name" value="RhoGEF"/>
    <property type="match status" value="1"/>
</dbReference>
<dbReference type="Proteomes" id="UP000318571">
    <property type="component" value="Chromosome 9"/>
</dbReference>
<feature type="compositionally biased region" description="Low complexity" evidence="9">
    <location>
        <begin position="1337"/>
        <end position="1348"/>
    </location>
</feature>
<evidence type="ECO:0000256" key="4">
    <source>
        <dbReference type="ARBA" id="ARBA00022723"/>
    </source>
</evidence>
<dbReference type="GO" id="GO:0005856">
    <property type="term" value="C:cytoskeleton"/>
    <property type="evidence" value="ECO:0007669"/>
    <property type="project" value="UniProtKB-SubCell"/>
</dbReference>
<dbReference type="InterPro" id="IPR051092">
    <property type="entry name" value="FYVE_RhoGEF_PH"/>
</dbReference>
<feature type="compositionally biased region" description="Polar residues" evidence="9">
    <location>
        <begin position="897"/>
        <end position="916"/>
    </location>
</feature>
<dbReference type="PROSITE" id="PS50178">
    <property type="entry name" value="ZF_FYVE"/>
    <property type="match status" value="1"/>
</dbReference>
<feature type="compositionally biased region" description="Polar residues" evidence="9">
    <location>
        <begin position="727"/>
        <end position="741"/>
    </location>
</feature>
<feature type="compositionally biased region" description="Basic and acidic residues" evidence="9">
    <location>
        <begin position="19"/>
        <end position="30"/>
    </location>
</feature>
<dbReference type="InterPro" id="IPR001849">
    <property type="entry name" value="PH_domain"/>
</dbReference>
<evidence type="ECO:0000256" key="9">
    <source>
        <dbReference type="SAM" id="MobiDB-lite"/>
    </source>
</evidence>
<feature type="region of interest" description="Disordered" evidence="9">
    <location>
        <begin position="1215"/>
        <end position="1379"/>
    </location>
</feature>
<gene>
    <name evidence="13" type="ORF">TCAL_02329</name>
</gene>
<protein>
    <recommendedName>
        <fullName evidence="15">DH domain-containing protein</fullName>
    </recommendedName>
</protein>
<evidence type="ECO:0000256" key="6">
    <source>
        <dbReference type="ARBA" id="ARBA00022833"/>
    </source>
</evidence>
<dbReference type="SMART" id="SM00325">
    <property type="entry name" value="RhoGEF"/>
    <property type="match status" value="1"/>
</dbReference>
<evidence type="ECO:0000259" key="11">
    <source>
        <dbReference type="PROSITE" id="PS50010"/>
    </source>
</evidence>
<feature type="compositionally biased region" description="Low complexity" evidence="9">
    <location>
        <begin position="1277"/>
        <end position="1291"/>
    </location>
</feature>
<feature type="region of interest" description="Disordered" evidence="9">
    <location>
        <begin position="1161"/>
        <end position="1202"/>
    </location>
</feature>
<feature type="compositionally biased region" description="Low complexity" evidence="9">
    <location>
        <begin position="1071"/>
        <end position="1093"/>
    </location>
</feature>
<dbReference type="EMBL" id="VCGU01000009">
    <property type="protein sequence ID" value="TRY70606.1"/>
    <property type="molecule type" value="Genomic_DNA"/>
</dbReference>
<feature type="region of interest" description="Disordered" evidence="9">
    <location>
        <begin position="12"/>
        <end position="133"/>
    </location>
</feature>
<feature type="compositionally biased region" description="Low complexity" evidence="9">
    <location>
        <begin position="189"/>
        <end position="202"/>
    </location>
</feature>
<dbReference type="Pfam" id="PF00169">
    <property type="entry name" value="PH"/>
    <property type="match status" value="1"/>
</dbReference>
<feature type="compositionally biased region" description="Polar residues" evidence="9">
    <location>
        <begin position="326"/>
        <end position="340"/>
    </location>
</feature>
<evidence type="ECO:0000256" key="7">
    <source>
        <dbReference type="ARBA" id="ARBA00023212"/>
    </source>
</evidence>
<feature type="domain" description="PH" evidence="10">
    <location>
        <begin position="2052"/>
        <end position="2151"/>
    </location>
</feature>
<dbReference type="PROSITE" id="PS50010">
    <property type="entry name" value="DH_2"/>
    <property type="match status" value="1"/>
</dbReference>
<feature type="compositionally biased region" description="Polar residues" evidence="9">
    <location>
        <begin position="677"/>
        <end position="688"/>
    </location>
</feature>
<evidence type="ECO:0000259" key="10">
    <source>
        <dbReference type="PROSITE" id="PS50003"/>
    </source>
</evidence>
<feature type="domain" description="FYVE-type" evidence="12">
    <location>
        <begin position="2191"/>
        <end position="2250"/>
    </location>
</feature>
<dbReference type="InterPro" id="IPR035899">
    <property type="entry name" value="DBL_dom_sf"/>
</dbReference>
<feature type="region of interest" description="Disordered" evidence="9">
    <location>
        <begin position="1071"/>
        <end position="1133"/>
    </location>
</feature>
<dbReference type="Gene3D" id="2.30.29.30">
    <property type="entry name" value="Pleckstrin-homology domain (PH domain)/Phosphotyrosine-binding domain (PTB)"/>
    <property type="match status" value="2"/>
</dbReference>
<feature type="region of interest" description="Disordered" evidence="9">
    <location>
        <begin position="559"/>
        <end position="599"/>
    </location>
</feature>
<feature type="compositionally biased region" description="Polar residues" evidence="9">
    <location>
        <begin position="412"/>
        <end position="437"/>
    </location>
</feature>
<feature type="compositionally biased region" description="Polar residues" evidence="9">
    <location>
        <begin position="54"/>
        <end position="63"/>
    </location>
</feature>
<feature type="compositionally biased region" description="Low complexity" evidence="9">
    <location>
        <begin position="1565"/>
        <end position="1581"/>
    </location>
</feature>
<feature type="region of interest" description="Disordered" evidence="9">
    <location>
        <begin position="165"/>
        <end position="314"/>
    </location>
</feature>
<dbReference type="GO" id="GO:0008270">
    <property type="term" value="F:zinc ion binding"/>
    <property type="evidence" value="ECO:0007669"/>
    <property type="project" value="UniProtKB-KW"/>
</dbReference>
<evidence type="ECO:0000259" key="12">
    <source>
        <dbReference type="PROSITE" id="PS50178"/>
    </source>
</evidence>
<feature type="compositionally biased region" description="Polar residues" evidence="9">
    <location>
        <begin position="1357"/>
        <end position="1370"/>
    </location>
</feature>
<dbReference type="GO" id="GO:0005737">
    <property type="term" value="C:cytoplasm"/>
    <property type="evidence" value="ECO:0007669"/>
    <property type="project" value="TreeGrafter"/>
</dbReference>
<evidence type="ECO:0000256" key="3">
    <source>
        <dbReference type="ARBA" id="ARBA00022658"/>
    </source>
</evidence>
<feature type="compositionally biased region" description="Low complexity" evidence="9">
    <location>
        <begin position="298"/>
        <end position="314"/>
    </location>
</feature>
<dbReference type="InterPro" id="IPR011011">
    <property type="entry name" value="Znf_FYVE_PHD"/>
</dbReference>
<feature type="compositionally biased region" description="Low complexity" evidence="9">
    <location>
        <begin position="246"/>
        <end position="270"/>
    </location>
</feature>
<evidence type="ECO:0008006" key="15">
    <source>
        <dbReference type="Google" id="ProtNLM"/>
    </source>
</evidence>
<organism evidence="13 14">
    <name type="scientific">Tigriopus californicus</name>
    <name type="common">Marine copepod</name>
    <dbReference type="NCBI Taxonomy" id="6832"/>
    <lineage>
        <taxon>Eukaryota</taxon>
        <taxon>Metazoa</taxon>
        <taxon>Ecdysozoa</taxon>
        <taxon>Arthropoda</taxon>
        <taxon>Crustacea</taxon>
        <taxon>Multicrustacea</taxon>
        <taxon>Hexanauplia</taxon>
        <taxon>Copepoda</taxon>
        <taxon>Harpacticoida</taxon>
        <taxon>Harpacticidae</taxon>
        <taxon>Tigriopus</taxon>
    </lineage>
</organism>
<feature type="region of interest" description="Disordered" evidence="9">
    <location>
        <begin position="1547"/>
        <end position="1612"/>
    </location>
</feature>
<keyword evidence="6" id="KW-0862">Zinc</keyword>
<comment type="caution">
    <text evidence="13">The sequence shown here is derived from an EMBL/GenBank/DDBJ whole genome shotgun (WGS) entry which is preliminary data.</text>
</comment>
<keyword evidence="3" id="KW-0344">Guanine-nucleotide releasing factor</keyword>
<feature type="region of interest" description="Disordered" evidence="9">
    <location>
        <begin position="1872"/>
        <end position="1900"/>
    </location>
</feature>
<feature type="compositionally biased region" description="Polar residues" evidence="9">
    <location>
        <begin position="116"/>
        <end position="133"/>
    </location>
</feature>
<dbReference type="SUPFAM" id="SSF50729">
    <property type="entry name" value="PH domain-like"/>
    <property type="match status" value="2"/>
</dbReference>
<evidence type="ECO:0000313" key="14">
    <source>
        <dbReference type="Proteomes" id="UP000318571"/>
    </source>
</evidence>
<dbReference type="PANTHER" id="PTHR12673:SF267">
    <property type="entry name" value="PROTEIN CBG10230"/>
    <property type="match status" value="1"/>
</dbReference>
<dbReference type="Gene3D" id="3.30.40.10">
    <property type="entry name" value="Zinc/RING finger domain, C3HC4 (zinc finger)"/>
    <property type="match status" value="1"/>
</dbReference>
<dbReference type="SUPFAM" id="SSF48065">
    <property type="entry name" value="DBL homology domain (DH-domain)"/>
    <property type="match status" value="1"/>
</dbReference>
<dbReference type="Gene3D" id="1.20.900.10">
    <property type="entry name" value="Dbl homology (DH) domain"/>
    <property type="match status" value="1"/>
</dbReference>
<keyword evidence="5 8" id="KW-0863">Zinc-finger</keyword>
<dbReference type="PROSITE" id="PS50003">
    <property type="entry name" value="PH_DOMAIN"/>
    <property type="match status" value="1"/>
</dbReference>
<keyword evidence="2" id="KW-0963">Cytoplasm</keyword>
<dbReference type="GO" id="GO:0005085">
    <property type="term" value="F:guanyl-nucleotide exchange factor activity"/>
    <property type="evidence" value="ECO:0007669"/>
    <property type="project" value="UniProtKB-KW"/>
</dbReference>
<feature type="region of interest" description="Disordered" evidence="9">
    <location>
        <begin position="721"/>
        <end position="766"/>
    </location>
</feature>
<feature type="compositionally biased region" description="Low complexity" evidence="9">
    <location>
        <begin position="375"/>
        <end position="393"/>
    </location>
</feature>
<feature type="domain" description="DH" evidence="11">
    <location>
        <begin position="1901"/>
        <end position="2024"/>
    </location>
</feature>
<dbReference type="STRING" id="6832.A0A553NYT6"/>
<feature type="compositionally biased region" description="Low complexity" evidence="9">
    <location>
        <begin position="225"/>
        <end position="236"/>
    </location>
</feature>
<proteinExistence type="predicted"/>
<feature type="compositionally biased region" description="Low complexity" evidence="9">
    <location>
        <begin position="939"/>
        <end position="959"/>
    </location>
</feature>
<feature type="compositionally biased region" description="Polar residues" evidence="9">
    <location>
        <begin position="1124"/>
        <end position="1133"/>
    </location>
</feature>
<dbReference type="InterPro" id="IPR017455">
    <property type="entry name" value="Znf_FYVE-rel"/>
</dbReference>
<comment type="subcellular location">
    <subcellularLocation>
        <location evidence="1">Cytoplasm</location>
        <location evidence="1">Cytoskeleton</location>
    </subcellularLocation>
</comment>
<name>A0A553NYT6_TIGCA</name>
<feature type="region of interest" description="Disordered" evidence="9">
    <location>
        <begin position="1678"/>
        <end position="1701"/>
    </location>
</feature>
<evidence type="ECO:0000256" key="8">
    <source>
        <dbReference type="PROSITE-ProRule" id="PRU00091"/>
    </source>
</evidence>
<evidence type="ECO:0000256" key="1">
    <source>
        <dbReference type="ARBA" id="ARBA00004245"/>
    </source>
</evidence>
<dbReference type="InterPro" id="IPR011993">
    <property type="entry name" value="PH-like_dom_sf"/>
</dbReference>
<dbReference type="CDD" id="cd00160">
    <property type="entry name" value="RhoGEF"/>
    <property type="match status" value="1"/>
</dbReference>
<feature type="compositionally biased region" description="Polar residues" evidence="9">
    <location>
        <begin position="1225"/>
        <end position="1236"/>
    </location>
</feature>
<evidence type="ECO:0000256" key="2">
    <source>
        <dbReference type="ARBA" id="ARBA00022490"/>
    </source>
</evidence>